<dbReference type="PANTHER" id="PTHR31220">
    <property type="entry name" value="HYCCIN RELATED"/>
    <property type="match status" value="1"/>
</dbReference>
<evidence type="ECO:0000313" key="7">
    <source>
        <dbReference type="Proteomes" id="UP000694941"/>
    </source>
</evidence>
<dbReference type="InterPro" id="IPR018619">
    <property type="entry name" value="Hyccin"/>
</dbReference>
<dbReference type="RefSeq" id="XP_022236460.1">
    <property type="nucleotide sequence ID" value="XM_022380752.1"/>
</dbReference>
<keyword evidence="4" id="KW-0963">Cytoplasm</keyword>
<evidence type="ECO:0000256" key="2">
    <source>
        <dbReference type="ARBA" id="ARBA00004514"/>
    </source>
</evidence>
<gene>
    <name evidence="8 9" type="primary">LOC111083984</name>
</gene>
<evidence type="ECO:0000256" key="6">
    <source>
        <dbReference type="ARBA" id="ARBA00034482"/>
    </source>
</evidence>
<evidence type="ECO:0000313" key="9">
    <source>
        <dbReference type="RefSeq" id="XP_022236460.1"/>
    </source>
</evidence>
<organism evidence="7 9">
    <name type="scientific">Limulus polyphemus</name>
    <name type="common">Atlantic horseshoe crab</name>
    <dbReference type="NCBI Taxonomy" id="6850"/>
    <lineage>
        <taxon>Eukaryota</taxon>
        <taxon>Metazoa</taxon>
        <taxon>Ecdysozoa</taxon>
        <taxon>Arthropoda</taxon>
        <taxon>Chelicerata</taxon>
        <taxon>Merostomata</taxon>
        <taxon>Xiphosura</taxon>
        <taxon>Limulidae</taxon>
        <taxon>Limulus</taxon>
    </lineage>
</organism>
<reference evidence="8 9" key="1">
    <citation type="submission" date="2025-05" db="UniProtKB">
        <authorList>
            <consortium name="RefSeq"/>
        </authorList>
    </citation>
    <scope>IDENTIFICATION</scope>
    <source>
        <tissue evidence="8 9">Muscle</tissue>
    </source>
</reference>
<dbReference type="RefSeq" id="XP_022236457.1">
    <property type="nucleotide sequence ID" value="XM_022380749.1"/>
</dbReference>
<evidence type="ECO:0000256" key="3">
    <source>
        <dbReference type="ARBA" id="ARBA00022475"/>
    </source>
</evidence>
<keyword evidence="5" id="KW-0472">Membrane</keyword>
<dbReference type="GeneID" id="111083984"/>
<keyword evidence="7" id="KW-1185">Reference proteome</keyword>
<dbReference type="Pfam" id="PF09790">
    <property type="entry name" value="Hyccin"/>
    <property type="match status" value="1"/>
</dbReference>
<evidence type="ECO:0000256" key="1">
    <source>
        <dbReference type="ARBA" id="ARBA00004236"/>
    </source>
</evidence>
<comment type="subcellular location">
    <subcellularLocation>
        <location evidence="1">Cell membrane</location>
    </subcellularLocation>
    <subcellularLocation>
        <location evidence="2">Cytoplasm</location>
        <location evidence="2">Cytosol</location>
    </subcellularLocation>
</comment>
<dbReference type="PANTHER" id="PTHR31220:SF1">
    <property type="entry name" value="GH21176P"/>
    <property type="match status" value="1"/>
</dbReference>
<protein>
    <submittedName>
        <fullName evidence="8 9">Hyccin-like</fullName>
    </submittedName>
</protein>
<comment type="similarity">
    <text evidence="6">Belongs to the Hyccin family.</text>
</comment>
<sequence>MTLLLKVYNHHISLMPRLSHLSLCKMISKLVKQGFQRLVDKQRSSFGSEGGNSFNPYPGSSTRVPLSASFLLELLYSLYFCIHTFKHEHTPDLPSEFNKIASVGIQALDDINFRASHELLPEVLLVTNAIKNSLKVNPSGQPKNDSIEINDALSLSLNQST</sequence>
<accession>A0ABM1RYK5</accession>
<keyword evidence="3" id="KW-1003">Cell membrane</keyword>
<evidence type="ECO:0000256" key="5">
    <source>
        <dbReference type="ARBA" id="ARBA00023136"/>
    </source>
</evidence>
<name>A0ABM1RYK5_LIMPO</name>
<evidence type="ECO:0000313" key="8">
    <source>
        <dbReference type="RefSeq" id="XP_022236457.1"/>
    </source>
</evidence>
<dbReference type="Proteomes" id="UP000694941">
    <property type="component" value="Unplaced"/>
</dbReference>
<proteinExistence type="inferred from homology"/>
<evidence type="ECO:0000256" key="4">
    <source>
        <dbReference type="ARBA" id="ARBA00022490"/>
    </source>
</evidence>